<dbReference type="SUPFAM" id="SSF53649">
    <property type="entry name" value="Alkaline phosphatase-like"/>
    <property type="match status" value="1"/>
</dbReference>
<evidence type="ECO:0000256" key="12">
    <source>
        <dbReference type="PIRSR" id="PIRSR001492-2"/>
    </source>
</evidence>
<feature type="binding site" evidence="12">
    <location>
        <begin position="154"/>
        <end position="155"/>
    </location>
    <ligand>
        <name>substrate</name>
    </ligand>
</feature>
<comment type="caution">
    <text evidence="16">The sequence shown here is derived from an EMBL/GenBank/DDBJ whole genome shotgun (WGS) entry which is preliminary data.</text>
</comment>
<keyword evidence="9" id="KW-0413">Isomerase</keyword>
<evidence type="ECO:0000256" key="8">
    <source>
        <dbReference type="ARBA" id="ARBA00023211"/>
    </source>
</evidence>
<comment type="function">
    <text evidence="3">Catalyzes the interconversion of 2-phosphoglycerate and 3-phosphoglycerate.</text>
</comment>
<dbReference type="Gene3D" id="3.40.720.10">
    <property type="entry name" value="Alkaline Phosphatase, subunit A"/>
    <property type="match status" value="1"/>
</dbReference>
<dbReference type="FunFam" id="3.40.1450.10:FF:000002">
    <property type="entry name" value="2,3-bisphosphoglycerate-independent phosphoglycerate mutase"/>
    <property type="match status" value="1"/>
</dbReference>
<dbReference type="GO" id="GO:0005829">
    <property type="term" value="C:cytosol"/>
    <property type="evidence" value="ECO:0007669"/>
    <property type="project" value="TreeGrafter"/>
</dbReference>
<dbReference type="GO" id="GO:0006007">
    <property type="term" value="P:glucose catabolic process"/>
    <property type="evidence" value="ECO:0007669"/>
    <property type="project" value="InterPro"/>
</dbReference>
<dbReference type="Gene3D" id="3.40.1450.10">
    <property type="entry name" value="BPG-independent phosphoglycerate mutase, domain B"/>
    <property type="match status" value="1"/>
</dbReference>
<dbReference type="PANTHER" id="PTHR31637">
    <property type="entry name" value="2,3-BISPHOSPHOGLYCERATE-INDEPENDENT PHOSPHOGLYCERATE MUTASE"/>
    <property type="match status" value="1"/>
</dbReference>
<comment type="pathway">
    <text evidence="4">Carbohydrate degradation; glycolysis; pyruvate from D-glyceraldehyde 3-phosphate: step 3/5.</text>
</comment>
<dbReference type="OrthoDB" id="9800863at2"/>
<evidence type="ECO:0000256" key="7">
    <source>
        <dbReference type="ARBA" id="ARBA00023152"/>
    </source>
</evidence>
<dbReference type="Proteomes" id="UP000265325">
    <property type="component" value="Unassembled WGS sequence"/>
</dbReference>
<dbReference type="InterPro" id="IPR011258">
    <property type="entry name" value="BPG-indep_PGM_N"/>
</dbReference>
<feature type="binding site" evidence="12">
    <location>
        <position position="325"/>
    </location>
    <ligand>
        <name>substrate</name>
    </ligand>
</feature>
<dbReference type="GO" id="GO:0030145">
    <property type="term" value="F:manganese ion binding"/>
    <property type="evidence" value="ECO:0007669"/>
    <property type="project" value="InterPro"/>
</dbReference>
<reference evidence="16 17" key="1">
    <citation type="submission" date="2015-05" db="EMBL/GenBank/DDBJ databases">
        <title>Draft Genome assembly of Streptomyces showdoensis.</title>
        <authorList>
            <person name="Thapa K.K."/>
            <person name="Metsa-Ketela M."/>
        </authorList>
    </citation>
    <scope>NUCLEOTIDE SEQUENCE [LARGE SCALE GENOMIC DNA]</scope>
    <source>
        <strain evidence="16 17">ATCC 15227</strain>
    </source>
</reference>
<keyword evidence="8 13" id="KW-0464">Manganese</keyword>
<dbReference type="Pfam" id="PF06415">
    <property type="entry name" value="iPGM_N"/>
    <property type="match status" value="1"/>
</dbReference>
<proteinExistence type="inferred from homology"/>
<dbReference type="GO" id="GO:0004619">
    <property type="term" value="F:phosphoglycerate mutase activity"/>
    <property type="evidence" value="ECO:0007669"/>
    <property type="project" value="UniProtKB-UniRule"/>
</dbReference>
<protein>
    <recommendedName>
        <fullName evidence="10">2,3-bisphosphoglycerate-independent phosphoglycerate mutase</fullName>
        <ecNumber evidence="10">5.4.2.12</ecNumber>
    </recommendedName>
</protein>
<keyword evidence="17" id="KW-1185">Reference proteome</keyword>
<feature type="active site" description="Phosphoserine intermediate" evidence="11">
    <location>
        <position position="63"/>
    </location>
</feature>
<feature type="binding site" evidence="12">
    <location>
        <position position="186"/>
    </location>
    <ligand>
        <name>substrate</name>
    </ligand>
</feature>
<dbReference type="GO" id="GO:0006096">
    <property type="term" value="P:glycolytic process"/>
    <property type="evidence" value="ECO:0007669"/>
    <property type="project" value="UniProtKB-UniRule"/>
</dbReference>
<gene>
    <name evidence="16" type="ORF">VO63_26520</name>
</gene>
<comment type="catalytic activity">
    <reaction evidence="1">
        <text>(2R)-2-phosphoglycerate = (2R)-3-phosphoglycerate</text>
        <dbReference type="Rhea" id="RHEA:15901"/>
        <dbReference type="ChEBI" id="CHEBI:58272"/>
        <dbReference type="ChEBI" id="CHEBI:58289"/>
        <dbReference type="EC" id="5.4.2.12"/>
    </reaction>
</comment>
<dbReference type="PIRSF" id="PIRSF001492">
    <property type="entry name" value="IPGAM"/>
    <property type="match status" value="1"/>
</dbReference>
<dbReference type="SUPFAM" id="SSF64158">
    <property type="entry name" value="2,3-Bisphosphoglycerate-independent phosphoglycerate mutase, substrate-binding domain"/>
    <property type="match status" value="1"/>
</dbReference>
<dbReference type="PANTHER" id="PTHR31637:SF0">
    <property type="entry name" value="2,3-BISPHOSPHOGLYCERATE-INDEPENDENT PHOSPHOGLYCERATE MUTASE"/>
    <property type="match status" value="1"/>
</dbReference>
<feature type="binding site" evidence="12">
    <location>
        <begin position="259"/>
        <end position="262"/>
    </location>
    <ligand>
        <name>substrate</name>
    </ligand>
</feature>
<dbReference type="NCBIfam" id="TIGR01307">
    <property type="entry name" value="pgm_bpd_ind"/>
    <property type="match status" value="1"/>
</dbReference>
<dbReference type="InterPro" id="IPR036646">
    <property type="entry name" value="PGAM_B_sf"/>
</dbReference>
<evidence type="ECO:0000313" key="17">
    <source>
        <dbReference type="Proteomes" id="UP000265325"/>
    </source>
</evidence>
<feature type="domain" description="Metalloenzyme" evidence="14">
    <location>
        <begin position="7"/>
        <end position="494"/>
    </location>
</feature>
<dbReference type="RefSeq" id="WP_046910521.1">
    <property type="nucleotide sequence ID" value="NZ_BAAAXG010000010.1"/>
</dbReference>
<dbReference type="InterPro" id="IPR005995">
    <property type="entry name" value="Pgm_bpd_ind"/>
</dbReference>
<dbReference type="UniPathway" id="UPA00109">
    <property type="reaction ID" value="UER00186"/>
</dbReference>
<evidence type="ECO:0000256" key="5">
    <source>
        <dbReference type="ARBA" id="ARBA00008819"/>
    </source>
</evidence>
<evidence type="ECO:0000256" key="11">
    <source>
        <dbReference type="PIRSR" id="PIRSR001492-1"/>
    </source>
</evidence>
<comment type="similarity">
    <text evidence="5">Belongs to the BPG-independent phosphoglycerate mutase family.</text>
</comment>
<organism evidence="16 17">
    <name type="scientific">Streptomyces showdoensis</name>
    <dbReference type="NCBI Taxonomy" id="68268"/>
    <lineage>
        <taxon>Bacteria</taxon>
        <taxon>Bacillati</taxon>
        <taxon>Actinomycetota</taxon>
        <taxon>Actinomycetes</taxon>
        <taxon>Kitasatosporales</taxon>
        <taxon>Streptomycetaceae</taxon>
        <taxon>Streptomyces</taxon>
    </lineage>
</organism>
<sequence length="505" mass="52431">MNAGTPGILLVLDGWGHAGPSEANALTAAATPYLDGLLADCPAVLAEASGTAVGLLPGTVGNSEIGHMVIGAGRPVPYDSVLVQEEISSGRMRSNATLVEVLNRLSAAGGTLHLVGLCSDGMIHADVQHLRELLRIAARFSVPAVRVHAITDGRDVADHTAAAYLGLVEGFVAEAGVGQVATVVGRGYALDKSGDLELTEKVSLALVDGKGEAIGEPQEALELTRRGDEWVPPCVVTGADGRPLGPVRDGDAVLFTNFRSDRIQQLADDLYRRLAGRGVTFLSLAQYDTEAAIPPLVHRSDAGGGLAAELAAHGVRSVRIAEAEKFEHVTYYLNGRDAAVVPVEEHVRVTGDVAPDYTARPEMNLDRVTEAVVSAAGRDDVPLVVANLANIDVVGHTGHFDATRRAAEHTDRAVEAVCHAARATGRWVLLVGDHGNAEKMLTDASAGARPYGGHTTNPVPAVLVPAPGQQVAAPAGPATLADIAPSVLALLGLAPAPRMTGRPLW</sequence>
<evidence type="ECO:0000313" key="16">
    <source>
        <dbReference type="EMBL" id="KKZ70916.1"/>
    </source>
</evidence>
<dbReference type="CDD" id="cd16010">
    <property type="entry name" value="iPGM"/>
    <property type="match status" value="1"/>
</dbReference>
<evidence type="ECO:0000256" key="1">
    <source>
        <dbReference type="ARBA" id="ARBA00000370"/>
    </source>
</evidence>
<dbReference type="Pfam" id="PF01676">
    <property type="entry name" value="Metalloenzyme"/>
    <property type="match status" value="1"/>
</dbReference>
<evidence type="ECO:0000259" key="14">
    <source>
        <dbReference type="Pfam" id="PF01676"/>
    </source>
</evidence>
<feature type="binding site" evidence="13">
    <location>
        <position position="392"/>
    </location>
    <ligand>
        <name>Mn(2+)</name>
        <dbReference type="ChEBI" id="CHEBI:29035"/>
        <label>1</label>
    </ligand>
</feature>
<feature type="binding site" evidence="13">
    <location>
        <position position="433"/>
    </location>
    <ligand>
        <name>Mn(2+)</name>
        <dbReference type="ChEBI" id="CHEBI:29035"/>
        <label>2</label>
    </ligand>
</feature>
<evidence type="ECO:0000256" key="2">
    <source>
        <dbReference type="ARBA" id="ARBA00001936"/>
    </source>
</evidence>
<feature type="binding site" evidence="13">
    <location>
        <position position="13"/>
    </location>
    <ligand>
        <name>Mn(2+)</name>
        <dbReference type="ChEBI" id="CHEBI:29035"/>
        <label>2</label>
    </ligand>
</feature>
<dbReference type="EC" id="5.4.2.12" evidence="10"/>
<feature type="binding site" evidence="13">
    <location>
        <position position="396"/>
    </location>
    <ligand>
        <name>Mn(2+)</name>
        <dbReference type="ChEBI" id="CHEBI:29035"/>
        <label>1</label>
    </ligand>
</feature>
<keyword evidence="7" id="KW-0324">Glycolysis</keyword>
<comment type="cofactor">
    <cofactor evidence="2">
        <name>Mn(2+)</name>
        <dbReference type="ChEBI" id="CHEBI:29035"/>
    </cofactor>
</comment>
<feature type="domain" description="BPG-independent PGAM N-terminal" evidence="15">
    <location>
        <begin position="83"/>
        <end position="287"/>
    </location>
</feature>
<evidence type="ECO:0000256" key="6">
    <source>
        <dbReference type="ARBA" id="ARBA00022723"/>
    </source>
</evidence>
<accession>A0A2P2GHB4</accession>
<feature type="binding site" evidence="12">
    <location>
        <position position="124"/>
    </location>
    <ligand>
        <name>substrate</name>
    </ligand>
</feature>
<dbReference type="EMBL" id="LAQS01000047">
    <property type="protein sequence ID" value="KKZ70916.1"/>
    <property type="molecule type" value="Genomic_DNA"/>
</dbReference>
<feature type="binding site" evidence="12">
    <location>
        <position position="192"/>
    </location>
    <ligand>
        <name>substrate</name>
    </ligand>
</feature>
<feature type="binding site" evidence="13">
    <location>
        <position position="454"/>
    </location>
    <ligand>
        <name>Mn(2+)</name>
        <dbReference type="ChEBI" id="CHEBI:29035"/>
        <label>1</label>
    </ligand>
</feature>
<evidence type="ECO:0000256" key="4">
    <source>
        <dbReference type="ARBA" id="ARBA00004798"/>
    </source>
</evidence>
<feature type="binding site" evidence="13">
    <location>
        <position position="434"/>
    </location>
    <ligand>
        <name>Mn(2+)</name>
        <dbReference type="ChEBI" id="CHEBI:29035"/>
        <label>2</label>
    </ligand>
</feature>
<evidence type="ECO:0000256" key="9">
    <source>
        <dbReference type="ARBA" id="ARBA00023235"/>
    </source>
</evidence>
<evidence type="ECO:0000256" key="10">
    <source>
        <dbReference type="NCBIfam" id="TIGR01307"/>
    </source>
</evidence>
<evidence type="ECO:0000259" key="15">
    <source>
        <dbReference type="Pfam" id="PF06415"/>
    </source>
</evidence>
<dbReference type="InterPro" id="IPR017850">
    <property type="entry name" value="Alkaline_phosphatase_core_sf"/>
</dbReference>
<dbReference type="AlphaFoldDB" id="A0A2P2GHB4"/>
<name>A0A2P2GHB4_STREW</name>
<evidence type="ECO:0000256" key="3">
    <source>
        <dbReference type="ARBA" id="ARBA00002315"/>
    </source>
</evidence>
<keyword evidence="6 13" id="KW-0479">Metal-binding</keyword>
<feature type="binding site" evidence="13">
    <location>
        <position position="63"/>
    </location>
    <ligand>
        <name>Mn(2+)</name>
        <dbReference type="ChEBI" id="CHEBI:29035"/>
        <label>2</label>
    </ligand>
</feature>
<dbReference type="InterPro" id="IPR006124">
    <property type="entry name" value="Metalloenzyme"/>
</dbReference>
<evidence type="ECO:0000256" key="13">
    <source>
        <dbReference type="PIRSR" id="PIRSR001492-3"/>
    </source>
</evidence>